<dbReference type="Proteomes" id="UP000282818">
    <property type="component" value="Unassembled WGS sequence"/>
</dbReference>
<comment type="function">
    <text evidence="2">Converts GTP to 7,8-dihydroneopterin triphosphate.</text>
</comment>
<reference evidence="3 4" key="1">
    <citation type="submission" date="2019-01" db="EMBL/GenBank/DDBJ databases">
        <authorList>
            <person name="Chen W.-M."/>
        </authorList>
    </citation>
    <scope>NUCLEOTIDE SEQUENCE [LARGE SCALE GENOMIC DNA]</scope>
    <source>
        <strain evidence="3 4">HPM-16</strain>
    </source>
</reference>
<feature type="site" description="May be catalytically important" evidence="2">
    <location>
        <position position="158"/>
    </location>
</feature>
<dbReference type="InterPro" id="IPR003801">
    <property type="entry name" value="GTP_cyclohydrolase_FolE2/MptA"/>
</dbReference>
<dbReference type="GO" id="GO:0003934">
    <property type="term" value="F:GTP cyclohydrolase I activity"/>
    <property type="evidence" value="ECO:0007669"/>
    <property type="project" value="UniProtKB-UniRule"/>
</dbReference>
<evidence type="ECO:0000313" key="4">
    <source>
        <dbReference type="Proteomes" id="UP000282818"/>
    </source>
</evidence>
<dbReference type="RefSeq" id="WP_127694997.1">
    <property type="nucleotide sequence ID" value="NZ_SACQ01000007.1"/>
</dbReference>
<proteinExistence type="inferred from homology"/>
<keyword evidence="4" id="KW-1185">Reference proteome</keyword>
<accession>A0A437Q5D3</accession>
<dbReference type="PANTHER" id="PTHR36445:SF1">
    <property type="entry name" value="GTP CYCLOHYDROLASE MPTA"/>
    <property type="match status" value="1"/>
</dbReference>
<name>A0A437Q5D3_9GAMM</name>
<keyword evidence="1 2" id="KW-0378">Hydrolase</keyword>
<comment type="pathway">
    <text evidence="2">Cofactor biosynthesis; 7,8-dihydroneopterin triphosphate biosynthesis; 7,8-dihydroneopterin triphosphate from GTP: step 1/1.</text>
</comment>
<sequence length="318" mass="35378">MTVKRSNALPDITNTPAPDHSPLDWVGMTEVAVPFSLQDEAHSTTECEALASLFVNICRSDIKGIHMSRLYLLLAEFAEQNAFSPQAMQQFLHDKLATHKEISDQSSLTLAFDYLHKRPALLSQYQGWKAYPAVIKGTLEQETACHEVQLTIPYSSTCPCSASLSRQLLEEAFRHDFADQTQISADQIAQWLRSERGSVATPHSQRSYAYLVLKLAPNVSSHYPLLELIDLVEQSLGTPVQTAVKREDEQAFARLNGANLMFCEDAARRIKRALEQHSAISDFWVKVEHQESLHAHNAVAIATKGCAGGYRSVTTSPL</sequence>
<comment type="caution">
    <text evidence="3">The sequence shown here is derived from an EMBL/GenBank/DDBJ whole genome shotgun (WGS) entry which is preliminary data.</text>
</comment>
<dbReference type="HAMAP" id="MF_01527_B">
    <property type="entry name" value="GTP_cyclohydrol_B"/>
    <property type="match status" value="1"/>
</dbReference>
<evidence type="ECO:0000256" key="2">
    <source>
        <dbReference type="HAMAP-Rule" id="MF_01527"/>
    </source>
</evidence>
<comment type="catalytic activity">
    <reaction evidence="2">
        <text>GTP + H2O = 7,8-dihydroneopterin 3'-triphosphate + formate + H(+)</text>
        <dbReference type="Rhea" id="RHEA:17473"/>
        <dbReference type="ChEBI" id="CHEBI:15377"/>
        <dbReference type="ChEBI" id="CHEBI:15378"/>
        <dbReference type="ChEBI" id="CHEBI:15740"/>
        <dbReference type="ChEBI" id="CHEBI:37565"/>
        <dbReference type="ChEBI" id="CHEBI:58462"/>
        <dbReference type="EC" id="3.5.4.16"/>
    </reaction>
</comment>
<dbReference type="EMBL" id="SACQ01000007">
    <property type="protein sequence ID" value="RVU29713.1"/>
    <property type="molecule type" value="Genomic_DNA"/>
</dbReference>
<dbReference type="NCBIfam" id="NF010200">
    <property type="entry name" value="PRK13674.1-1"/>
    <property type="match status" value="1"/>
</dbReference>
<dbReference type="GO" id="GO:0046654">
    <property type="term" value="P:tetrahydrofolate biosynthetic process"/>
    <property type="evidence" value="ECO:0007669"/>
    <property type="project" value="UniProtKB-UniRule"/>
</dbReference>
<comment type="similarity">
    <text evidence="2">Belongs to the GTP cyclohydrolase IV family.</text>
</comment>
<dbReference type="InterPro" id="IPR022838">
    <property type="entry name" value="GTP_cyclohydrolase_FolE2"/>
</dbReference>
<dbReference type="PANTHER" id="PTHR36445">
    <property type="entry name" value="GTP CYCLOHYDROLASE MPTA"/>
    <property type="match status" value="1"/>
</dbReference>
<evidence type="ECO:0000313" key="3">
    <source>
        <dbReference type="EMBL" id="RVU29713.1"/>
    </source>
</evidence>
<dbReference type="Pfam" id="PF02649">
    <property type="entry name" value="GCHY-1"/>
    <property type="match status" value="1"/>
</dbReference>
<dbReference type="Gene3D" id="3.10.270.10">
    <property type="entry name" value="Urate Oxidase"/>
    <property type="match status" value="1"/>
</dbReference>
<dbReference type="UniPathway" id="UPA00848">
    <property type="reaction ID" value="UER00151"/>
</dbReference>
<dbReference type="EC" id="3.5.4.16" evidence="2"/>
<dbReference type="AlphaFoldDB" id="A0A437Q5D3"/>
<protein>
    <recommendedName>
        <fullName evidence="2">GTP cyclohydrolase FolE2</fullName>
        <ecNumber evidence="2">3.5.4.16</ecNumber>
    </recommendedName>
</protein>
<organism evidence="3 4">
    <name type="scientific">Neptunomonas marina</name>
    <dbReference type="NCBI Taxonomy" id="1815562"/>
    <lineage>
        <taxon>Bacteria</taxon>
        <taxon>Pseudomonadati</taxon>
        <taxon>Pseudomonadota</taxon>
        <taxon>Gammaproteobacteria</taxon>
        <taxon>Oceanospirillales</taxon>
        <taxon>Oceanospirillaceae</taxon>
        <taxon>Neptunomonas</taxon>
    </lineage>
</organism>
<gene>
    <name evidence="2" type="primary">folE2</name>
    <name evidence="3" type="ORF">EOE65_14255</name>
</gene>
<evidence type="ECO:0000256" key="1">
    <source>
        <dbReference type="ARBA" id="ARBA00022801"/>
    </source>
</evidence>